<sequence>MNKKTFFFLTLCCFINSFAQNSFGKGSYVTEKDQKVEGFIKNLDWKNNPTQFEFKSSESSKSEILRISTVKSFEIDDKVKYVKSKVNIDNSSTFVSSLSTEKAPIYTEETVFLKTLVQGDTNLYEYNSATSKLFFYQADNGVVVPLVYKKYFIDDNKVAENNEYRNQLKEVKTCNEVIEKEIGVLKYTTKDLTVFFTKANSCNGGSVNYQSITESEKKNLFHVTLRPGVNFSSYSVESKVMPDFYNANFDNKTSFRFGVEAEFVLPFNNNKLAVIIEPTYQYYNADKILDASTNRGVRIKYSSIELPVGLRYYMFLDKNSKIFVNALGVFDAVLEKSKLEYDNTFVTPGLKSSMNMAFGIGYKYADRYNVEFRINSKRDMLPGGTSMESKYKNLSIIFGYTLF</sequence>
<dbReference type="RefSeq" id="WP_034712432.1">
    <property type="nucleotide sequence ID" value="NZ_JPRH01000005.1"/>
</dbReference>
<feature type="chain" id="PRO_5001802241" description="Outer membrane protein beta-barrel domain-containing protein" evidence="1">
    <location>
        <begin position="20"/>
        <end position="403"/>
    </location>
</feature>
<accession>A0A086A5E7</accession>
<keyword evidence="4" id="KW-1185">Reference proteome</keyword>
<evidence type="ECO:0000259" key="2">
    <source>
        <dbReference type="Pfam" id="PF13568"/>
    </source>
</evidence>
<proteinExistence type="predicted"/>
<feature type="domain" description="Outer membrane protein beta-barrel" evidence="2">
    <location>
        <begin position="217"/>
        <end position="374"/>
    </location>
</feature>
<organism evidence="3 4">
    <name type="scientific">Chryseobacterium soli</name>
    <dbReference type="NCBI Taxonomy" id="445961"/>
    <lineage>
        <taxon>Bacteria</taxon>
        <taxon>Pseudomonadati</taxon>
        <taxon>Bacteroidota</taxon>
        <taxon>Flavobacteriia</taxon>
        <taxon>Flavobacteriales</taxon>
        <taxon>Weeksellaceae</taxon>
        <taxon>Chryseobacterium group</taxon>
        <taxon>Chryseobacterium</taxon>
    </lineage>
</organism>
<name>A0A086A5E7_9FLAO</name>
<evidence type="ECO:0000313" key="3">
    <source>
        <dbReference type="EMBL" id="KFF11911.1"/>
    </source>
</evidence>
<dbReference type="Pfam" id="PF13568">
    <property type="entry name" value="OMP_b-brl_2"/>
    <property type="match status" value="1"/>
</dbReference>
<dbReference type="AlphaFoldDB" id="A0A086A5E7"/>
<protein>
    <recommendedName>
        <fullName evidence="2">Outer membrane protein beta-barrel domain-containing protein</fullName>
    </recommendedName>
</protein>
<evidence type="ECO:0000256" key="1">
    <source>
        <dbReference type="SAM" id="SignalP"/>
    </source>
</evidence>
<dbReference type="eggNOG" id="COG3468">
    <property type="taxonomic scope" value="Bacteria"/>
</dbReference>
<comment type="caution">
    <text evidence="3">The sequence shown here is derived from an EMBL/GenBank/DDBJ whole genome shotgun (WGS) entry which is preliminary data.</text>
</comment>
<dbReference type="STRING" id="445961.IW15_14605"/>
<gene>
    <name evidence="3" type="ORF">IW15_14605</name>
</gene>
<feature type="signal peptide" evidence="1">
    <location>
        <begin position="1"/>
        <end position="19"/>
    </location>
</feature>
<dbReference type="EMBL" id="JPRH01000005">
    <property type="protein sequence ID" value="KFF11911.1"/>
    <property type="molecule type" value="Genomic_DNA"/>
</dbReference>
<dbReference type="InterPro" id="IPR025665">
    <property type="entry name" value="Beta-barrel_OMP_2"/>
</dbReference>
<dbReference type="OrthoDB" id="921445at2"/>
<dbReference type="Proteomes" id="UP000028705">
    <property type="component" value="Unassembled WGS sequence"/>
</dbReference>
<reference evidence="3 4" key="1">
    <citation type="submission" date="2014-07" db="EMBL/GenBank/DDBJ databases">
        <title>Genome of Chryseobacterium soli DSM 19298.</title>
        <authorList>
            <person name="Stropko S.J."/>
            <person name="Pipes S.E."/>
            <person name="Newman J."/>
        </authorList>
    </citation>
    <scope>NUCLEOTIDE SEQUENCE [LARGE SCALE GENOMIC DNA]</scope>
    <source>
        <strain evidence="3 4">DSM 19298</strain>
    </source>
</reference>
<keyword evidence="1" id="KW-0732">Signal</keyword>
<evidence type="ECO:0000313" key="4">
    <source>
        <dbReference type="Proteomes" id="UP000028705"/>
    </source>
</evidence>